<dbReference type="Pfam" id="PF08669">
    <property type="entry name" value="GCV_T_C"/>
    <property type="match status" value="1"/>
</dbReference>
<dbReference type="GO" id="GO:0005829">
    <property type="term" value="C:cytosol"/>
    <property type="evidence" value="ECO:0007669"/>
    <property type="project" value="TreeGrafter"/>
</dbReference>
<evidence type="ECO:0000256" key="8">
    <source>
        <dbReference type="PIRSR" id="PIRSR006487-1"/>
    </source>
</evidence>
<feature type="domain" description="GCVT N-terminal" evidence="9">
    <location>
        <begin position="13"/>
        <end position="270"/>
    </location>
</feature>
<dbReference type="Pfam" id="PF01571">
    <property type="entry name" value="GCV_T"/>
    <property type="match status" value="1"/>
</dbReference>
<evidence type="ECO:0000259" key="9">
    <source>
        <dbReference type="Pfam" id="PF01571"/>
    </source>
</evidence>
<comment type="subunit">
    <text evidence="7">The glycine cleavage system is composed of four proteins: P, T, L and H.</text>
</comment>
<gene>
    <name evidence="7" type="primary">gcvT</name>
    <name evidence="11" type="ORF">BWX42_02310</name>
</gene>
<comment type="function">
    <text evidence="7">The glycine cleavage system catalyzes the degradation of glycine.</text>
</comment>
<dbReference type="FunFam" id="3.30.70.1400:FF:000001">
    <property type="entry name" value="Aminomethyltransferase"/>
    <property type="match status" value="1"/>
</dbReference>
<dbReference type="InterPro" id="IPR006223">
    <property type="entry name" value="GcvT"/>
</dbReference>
<dbReference type="HAMAP" id="MF_00259">
    <property type="entry name" value="GcvT"/>
    <property type="match status" value="1"/>
</dbReference>
<comment type="caution">
    <text evidence="11">The sequence shown here is derived from an EMBL/GenBank/DDBJ whole genome shotgun (WGS) entry which is preliminary data.</text>
</comment>
<comment type="similarity">
    <text evidence="1 7">Belongs to the GcvT family.</text>
</comment>
<dbReference type="InterPro" id="IPR027266">
    <property type="entry name" value="TrmE/GcvT-like"/>
</dbReference>
<evidence type="ECO:0000259" key="10">
    <source>
        <dbReference type="Pfam" id="PF08669"/>
    </source>
</evidence>
<feature type="domain" description="Aminomethyltransferase C-terminal" evidence="10">
    <location>
        <begin position="294"/>
        <end position="365"/>
    </location>
</feature>
<dbReference type="NCBIfam" id="NF001567">
    <property type="entry name" value="PRK00389.1"/>
    <property type="match status" value="1"/>
</dbReference>
<dbReference type="SUPFAM" id="SSF101790">
    <property type="entry name" value="Aminomethyltransferase beta-barrel domain"/>
    <property type="match status" value="1"/>
</dbReference>
<keyword evidence="4 7" id="KW-0808">Transferase</keyword>
<proteinExistence type="inferred from homology"/>
<dbReference type="PANTHER" id="PTHR43757:SF2">
    <property type="entry name" value="AMINOMETHYLTRANSFERASE, MITOCHONDRIAL"/>
    <property type="match status" value="1"/>
</dbReference>
<dbReference type="NCBIfam" id="TIGR00528">
    <property type="entry name" value="gcvT"/>
    <property type="match status" value="1"/>
</dbReference>
<dbReference type="PANTHER" id="PTHR43757">
    <property type="entry name" value="AMINOMETHYLTRANSFERASE"/>
    <property type="match status" value="1"/>
</dbReference>
<evidence type="ECO:0000313" key="11">
    <source>
        <dbReference type="EMBL" id="OOL80762.1"/>
    </source>
</evidence>
<organism evidence="11 12">
    <name type="scientific">Dolosigranulum pigrum</name>
    <dbReference type="NCBI Taxonomy" id="29394"/>
    <lineage>
        <taxon>Bacteria</taxon>
        <taxon>Bacillati</taxon>
        <taxon>Bacillota</taxon>
        <taxon>Bacilli</taxon>
        <taxon>Lactobacillales</taxon>
        <taxon>Carnobacteriaceae</taxon>
        <taxon>Dolosigranulum</taxon>
    </lineage>
</organism>
<reference evidence="11 12" key="1">
    <citation type="submission" date="2017-01" db="EMBL/GenBank/DDBJ databases">
        <title>Complete Genome Sequence of Dolosigranulum pigrum isolated from a Patient with interstitial lung disease.</title>
        <authorList>
            <person name="Mukhopadhyay R."/>
            <person name="Joaquin J."/>
            <person name="Hogue R."/>
            <person name="Fitzgerald S."/>
            <person name="Jospin G."/>
            <person name="Eisen J.A."/>
            <person name="Chaturvedi V."/>
        </authorList>
    </citation>
    <scope>NUCLEOTIDE SEQUENCE [LARGE SCALE GENOMIC DNA]</scope>
    <source>
        <strain evidence="11 12">15S00348</strain>
    </source>
</reference>
<dbReference type="InterPro" id="IPR022903">
    <property type="entry name" value="GcvT_bac"/>
</dbReference>
<evidence type="ECO:0000256" key="7">
    <source>
        <dbReference type="HAMAP-Rule" id="MF_00259"/>
    </source>
</evidence>
<dbReference type="Proteomes" id="UP000190409">
    <property type="component" value="Unassembled WGS sequence"/>
</dbReference>
<evidence type="ECO:0000313" key="12">
    <source>
        <dbReference type="Proteomes" id="UP000190409"/>
    </source>
</evidence>
<dbReference type="AlphaFoldDB" id="A0A1S8KM45"/>
<dbReference type="EMBL" id="MUYF01000003">
    <property type="protein sequence ID" value="OOL80762.1"/>
    <property type="molecule type" value="Genomic_DNA"/>
</dbReference>
<protein>
    <recommendedName>
        <fullName evidence="2 7">Aminomethyltransferase</fullName>
        <ecNumber evidence="2 7">2.1.2.10</ecNumber>
    </recommendedName>
    <alternativeName>
        <fullName evidence="5 7">Glycine cleavage system T protein</fullName>
    </alternativeName>
</protein>
<dbReference type="EC" id="2.1.2.10" evidence="2 7"/>
<dbReference type="GO" id="GO:0005960">
    <property type="term" value="C:glycine cleavage complex"/>
    <property type="evidence" value="ECO:0007669"/>
    <property type="project" value="InterPro"/>
</dbReference>
<evidence type="ECO:0000256" key="5">
    <source>
        <dbReference type="ARBA" id="ARBA00031395"/>
    </source>
</evidence>
<dbReference type="Gene3D" id="4.10.1250.10">
    <property type="entry name" value="Aminomethyltransferase fragment"/>
    <property type="match status" value="1"/>
</dbReference>
<dbReference type="PIRSF" id="PIRSF006487">
    <property type="entry name" value="GcvT"/>
    <property type="match status" value="1"/>
</dbReference>
<evidence type="ECO:0000256" key="6">
    <source>
        <dbReference type="ARBA" id="ARBA00047665"/>
    </source>
</evidence>
<feature type="binding site" evidence="8">
    <location>
        <position position="203"/>
    </location>
    <ligand>
        <name>substrate</name>
    </ligand>
</feature>
<dbReference type="Gene3D" id="3.30.70.1400">
    <property type="entry name" value="Aminomethyltransferase beta-barrel domains"/>
    <property type="match status" value="1"/>
</dbReference>
<accession>A0A1S8KM45</accession>
<evidence type="ECO:0000256" key="4">
    <source>
        <dbReference type="ARBA" id="ARBA00022679"/>
    </source>
</evidence>
<name>A0A1S8KM45_9LACT</name>
<evidence type="ECO:0000256" key="2">
    <source>
        <dbReference type="ARBA" id="ARBA00012616"/>
    </source>
</evidence>
<dbReference type="Gene3D" id="2.40.30.110">
    <property type="entry name" value="Aminomethyltransferase beta-barrel domains"/>
    <property type="match status" value="1"/>
</dbReference>
<dbReference type="GO" id="GO:0004047">
    <property type="term" value="F:aminomethyltransferase activity"/>
    <property type="evidence" value="ECO:0007669"/>
    <property type="project" value="UniProtKB-UniRule"/>
</dbReference>
<dbReference type="GO" id="GO:0008483">
    <property type="term" value="F:transaminase activity"/>
    <property type="evidence" value="ECO:0007669"/>
    <property type="project" value="UniProtKB-KW"/>
</dbReference>
<evidence type="ECO:0000256" key="3">
    <source>
        <dbReference type="ARBA" id="ARBA00022576"/>
    </source>
</evidence>
<evidence type="ECO:0000256" key="1">
    <source>
        <dbReference type="ARBA" id="ARBA00008609"/>
    </source>
</evidence>
<dbReference type="GO" id="GO:0019464">
    <property type="term" value="P:glycine decarboxylation via glycine cleavage system"/>
    <property type="evidence" value="ECO:0007669"/>
    <property type="project" value="UniProtKB-UniRule"/>
</dbReference>
<keyword evidence="3 7" id="KW-0032">Aminotransferase</keyword>
<dbReference type="InterPro" id="IPR029043">
    <property type="entry name" value="GcvT/YgfZ_C"/>
</dbReference>
<comment type="catalytic activity">
    <reaction evidence="6 7">
        <text>N(6)-[(R)-S(8)-aminomethyldihydrolipoyl]-L-lysyl-[protein] + (6S)-5,6,7,8-tetrahydrofolate = N(6)-[(R)-dihydrolipoyl]-L-lysyl-[protein] + (6R)-5,10-methylene-5,6,7,8-tetrahydrofolate + NH4(+)</text>
        <dbReference type="Rhea" id="RHEA:16945"/>
        <dbReference type="Rhea" id="RHEA-COMP:10475"/>
        <dbReference type="Rhea" id="RHEA-COMP:10492"/>
        <dbReference type="ChEBI" id="CHEBI:15636"/>
        <dbReference type="ChEBI" id="CHEBI:28938"/>
        <dbReference type="ChEBI" id="CHEBI:57453"/>
        <dbReference type="ChEBI" id="CHEBI:83100"/>
        <dbReference type="ChEBI" id="CHEBI:83143"/>
        <dbReference type="EC" id="2.1.2.10"/>
    </reaction>
</comment>
<dbReference type="InterPro" id="IPR013977">
    <property type="entry name" value="GcvT_C"/>
</dbReference>
<dbReference type="InterPro" id="IPR006222">
    <property type="entry name" value="GCVT_N"/>
</dbReference>
<dbReference type="Gene3D" id="3.30.1360.120">
    <property type="entry name" value="Probable tRNA modification gtpase trme, domain 1"/>
    <property type="match status" value="1"/>
</dbReference>
<dbReference type="SUPFAM" id="SSF103025">
    <property type="entry name" value="Folate-binding domain"/>
    <property type="match status" value="1"/>
</dbReference>
<dbReference type="InterPro" id="IPR028896">
    <property type="entry name" value="GcvT/YgfZ/DmdA"/>
</dbReference>
<sequence length="370" mass="41245">MVIVTDELKKTPLYDYNVSQDLKLIDFGGWALPVKYTNIQEEHHAVREKVGMFDVSHMGEIFITGEKATEWINGLITNDLTKMSVNQCQYTALTYEDGGMIDDLIFFKFAEDKYYVTPNASNKDKVLKWLQDHNDGSVEIDDQSDGTGLIALQGPDAEAVLSKVTDTDLSEIKFYRFKPAVQVGEVETILVSRTGYTGEDGFEIYVPGEKLEDVWKLLLETGEAFGLQECGLGARDTLRLEAGLPLYGHEFNEEVDPLTGGIGFFVKLNKEQPFIGQEALKEINGEEKSERVSRGFDVTGKGIVREGAKVLLDGEEIGEVTSGTKSPTLDKAIGMAIVDRKKAPIGTEVEFEVRRRTIPGVITKKDWLKR</sequence>